<name>A0A699YPL0_HAELA</name>
<dbReference type="AlphaFoldDB" id="A0A699YPL0"/>
<evidence type="ECO:0000313" key="1">
    <source>
        <dbReference type="EMBL" id="GFH12237.1"/>
    </source>
</evidence>
<sequence length="58" mass="6091">MSELVLTDLEAAPDAGAHQDTWAQALRKAARSLAACPLRAADTQALGSLPYWGPATLK</sequence>
<accession>A0A699YPL0</accession>
<keyword evidence="2" id="KW-1185">Reference proteome</keyword>
<dbReference type="Proteomes" id="UP000485058">
    <property type="component" value="Unassembled WGS sequence"/>
</dbReference>
<feature type="non-terminal residue" evidence="1">
    <location>
        <position position="1"/>
    </location>
</feature>
<evidence type="ECO:0000313" key="2">
    <source>
        <dbReference type="Proteomes" id="UP000485058"/>
    </source>
</evidence>
<feature type="non-terminal residue" evidence="1">
    <location>
        <position position="58"/>
    </location>
</feature>
<gene>
    <name evidence="1" type="ORF">HaLaN_07879</name>
</gene>
<organism evidence="1 2">
    <name type="scientific">Haematococcus lacustris</name>
    <name type="common">Green alga</name>
    <name type="synonym">Haematococcus pluvialis</name>
    <dbReference type="NCBI Taxonomy" id="44745"/>
    <lineage>
        <taxon>Eukaryota</taxon>
        <taxon>Viridiplantae</taxon>
        <taxon>Chlorophyta</taxon>
        <taxon>core chlorophytes</taxon>
        <taxon>Chlorophyceae</taxon>
        <taxon>CS clade</taxon>
        <taxon>Chlamydomonadales</taxon>
        <taxon>Haematococcaceae</taxon>
        <taxon>Haematococcus</taxon>
    </lineage>
</organism>
<comment type="caution">
    <text evidence="1">The sequence shown here is derived from an EMBL/GenBank/DDBJ whole genome shotgun (WGS) entry which is preliminary data.</text>
</comment>
<protein>
    <submittedName>
        <fullName evidence="1">Uncharacterized protein</fullName>
    </submittedName>
</protein>
<reference evidence="1 2" key="1">
    <citation type="submission" date="2020-02" db="EMBL/GenBank/DDBJ databases">
        <title>Draft genome sequence of Haematococcus lacustris strain NIES-144.</title>
        <authorList>
            <person name="Morimoto D."/>
            <person name="Nakagawa S."/>
            <person name="Yoshida T."/>
            <person name="Sawayama S."/>
        </authorList>
    </citation>
    <scope>NUCLEOTIDE SEQUENCE [LARGE SCALE GENOMIC DNA]</scope>
    <source>
        <strain evidence="1 2">NIES-144</strain>
    </source>
</reference>
<proteinExistence type="predicted"/>
<dbReference type="EMBL" id="BLLF01000481">
    <property type="protein sequence ID" value="GFH12237.1"/>
    <property type="molecule type" value="Genomic_DNA"/>
</dbReference>